<feature type="compositionally biased region" description="Polar residues" evidence="1">
    <location>
        <begin position="233"/>
        <end position="245"/>
    </location>
</feature>
<name>A0A4S8M3I1_DENBC</name>
<reference evidence="2 3" key="1">
    <citation type="journal article" date="2019" name="Nat. Ecol. Evol.">
        <title>Megaphylogeny resolves global patterns of mushroom evolution.</title>
        <authorList>
            <person name="Varga T."/>
            <person name="Krizsan K."/>
            <person name="Foldi C."/>
            <person name="Dima B."/>
            <person name="Sanchez-Garcia M."/>
            <person name="Sanchez-Ramirez S."/>
            <person name="Szollosi G.J."/>
            <person name="Szarkandi J.G."/>
            <person name="Papp V."/>
            <person name="Albert L."/>
            <person name="Andreopoulos W."/>
            <person name="Angelini C."/>
            <person name="Antonin V."/>
            <person name="Barry K.W."/>
            <person name="Bougher N.L."/>
            <person name="Buchanan P."/>
            <person name="Buyck B."/>
            <person name="Bense V."/>
            <person name="Catcheside P."/>
            <person name="Chovatia M."/>
            <person name="Cooper J."/>
            <person name="Damon W."/>
            <person name="Desjardin D."/>
            <person name="Finy P."/>
            <person name="Geml J."/>
            <person name="Haridas S."/>
            <person name="Hughes K."/>
            <person name="Justo A."/>
            <person name="Karasinski D."/>
            <person name="Kautmanova I."/>
            <person name="Kiss B."/>
            <person name="Kocsube S."/>
            <person name="Kotiranta H."/>
            <person name="LaButti K.M."/>
            <person name="Lechner B.E."/>
            <person name="Liimatainen K."/>
            <person name="Lipzen A."/>
            <person name="Lukacs Z."/>
            <person name="Mihaltcheva S."/>
            <person name="Morgado L.N."/>
            <person name="Niskanen T."/>
            <person name="Noordeloos M.E."/>
            <person name="Ohm R.A."/>
            <person name="Ortiz-Santana B."/>
            <person name="Ovrebo C."/>
            <person name="Racz N."/>
            <person name="Riley R."/>
            <person name="Savchenko A."/>
            <person name="Shiryaev A."/>
            <person name="Soop K."/>
            <person name="Spirin V."/>
            <person name="Szebenyi C."/>
            <person name="Tomsovsky M."/>
            <person name="Tulloss R.E."/>
            <person name="Uehling J."/>
            <person name="Grigoriev I.V."/>
            <person name="Vagvolgyi C."/>
            <person name="Papp T."/>
            <person name="Martin F.M."/>
            <person name="Miettinen O."/>
            <person name="Hibbett D.S."/>
            <person name="Nagy L.G."/>
        </authorList>
    </citation>
    <scope>NUCLEOTIDE SEQUENCE [LARGE SCALE GENOMIC DNA]</scope>
    <source>
        <strain evidence="2 3">CBS 962.96</strain>
    </source>
</reference>
<evidence type="ECO:0000256" key="1">
    <source>
        <dbReference type="SAM" id="MobiDB-lite"/>
    </source>
</evidence>
<feature type="compositionally biased region" description="Polar residues" evidence="1">
    <location>
        <begin position="152"/>
        <end position="180"/>
    </location>
</feature>
<dbReference type="AlphaFoldDB" id="A0A4S8M3I1"/>
<gene>
    <name evidence="2" type="ORF">K435DRAFT_100586</name>
</gene>
<dbReference type="EMBL" id="ML179181">
    <property type="protein sequence ID" value="THU96258.1"/>
    <property type="molecule type" value="Genomic_DNA"/>
</dbReference>
<evidence type="ECO:0000313" key="2">
    <source>
        <dbReference type="EMBL" id="THU96258.1"/>
    </source>
</evidence>
<feature type="region of interest" description="Disordered" evidence="1">
    <location>
        <begin position="198"/>
        <end position="245"/>
    </location>
</feature>
<organism evidence="2 3">
    <name type="scientific">Dendrothele bispora (strain CBS 962.96)</name>
    <dbReference type="NCBI Taxonomy" id="1314807"/>
    <lineage>
        <taxon>Eukaryota</taxon>
        <taxon>Fungi</taxon>
        <taxon>Dikarya</taxon>
        <taxon>Basidiomycota</taxon>
        <taxon>Agaricomycotina</taxon>
        <taxon>Agaricomycetes</taxon>
        <taxon>Agaricomycetidae</taxon>
        <taxon>Agaricales</taxon>
        <taxon>Agaricales incertae sedis</taxon>
        <taxon>Dendrothele</taxon>
    </lineage>
</organism>
<dbReference type="Proteomes" id="UP000297245">
    <property type="component" value="Unassembled WGS sequence"/>
</dbReference>
<proteinExistence type="predicted"/>
<feature type="region of interest" description="Disordered" evidence="1">
    <location>
        <begin position="151"/>
        <end position="180"/>
    </location>
</feature>
<sequence length="245" mass="25394">METPMSSVLTDSTVIDAIDHATMEEEDHGLLASDTPTTTMTSVDVPGPLKGTSTTTTVICAGPSEPPASGASVTTVTNEQDAEAFRTVSPSTRANVIVAQSVQMLHGSSHSEFNNSQFNNTGRDKTTIVYNIRVDGNATISCPSTDLAARRISSTGSTEIASQDNMPSQTEHASHQYTGAGSTLVTSTAEENGSTIGVQAGITTPHGAQRDAGACENPPSRSCPCTQGKEDQQATSTIEQTTKSG</sequence>
<accession>A0A4S8M3I1</accession>
<keyword evidence="3" id="KW-1185">Reference proteome</keyword>
<protein>
    <submittedName>
        <fullName evidence="2">Uncharacterized protein</fullName>
    </submittedName>
</protein>
<evidence type="ECO:0000313" key="3">
    <source>
        <dbReference type="Proteomes" id="UP000297245"/>
    </source>
</evidence>